<evidence type="ECO:0000256" key="1">
    <source>
        <dbReference type="SAM" id="MobiDB-lite"/>
    </source>
</evidence>
<dbReference type="Proteomes" id="UP000281553">
    <property type="component" value="Unassembled WGS sequence"/>
</dbReference>
<dbReference type="AlphaFoldDB" id="A0A3P7P8P9"/>
<dbReference type="InterPro" id="IPR035979">
    <property type="entry name" value="RBD_domain_sf"/>
</dbReference>
<protein>
    <recommendedName>
        <fullName evidence="4">RRM domain-containing protein</fullName>
    </recommendedName>
</protein>
<dbReference type="EMBL" id="UYRU01065818">
    <property type="protein sequence ID" value="VDN16432.1"/>
    <property type="molecule type" value="Genomic_DNA"/>
</dbReference>
<dbReference type="Gene3D" id="3.30.70.330">
    <property type="match status" value="1"/>
</dbReference>
<dbReference type="GO" id="GO:0003676">
    <property type="term" value="F:nucleic acid binding"/>
    <property type="evidence" value="ECO:0007669"/>
    <property type="project" value="InterPro"/>
</dbReference>
<evidence type="ECO:0008006" key="4">
    <source>
        <dbReference type="Google" id="ProtNLM"/>
    </source>
</evidence>
<evidence type="ECO:0000313" key="2">
    <source>
        <dbReference type="EMBL" id="VDN16432.1"/>
    </source>
</evidence>
<sequence>MQSLLPEHTIETAKEEPSNPPKPVQLPKQQQKQEQQKQHQNQQEQQKQQQQKLQQQKDDLRIQKIFYKAQKLLDLFVDGEKAAVTVEDLKTHFSRFGDLVEVDFSIDPTTNKHGENSYVRLQPTVDPSHILKTEHIVCGVPINVREGSASHDSVCPLLESTKEAEKKKDTGTATGPTIFVGGIKRKMSSDTVTDAILASKRHNIEGVDVEVRPFYPSRGP</sequence>
<dbReference type="InterPro" id="IPR012677">
    <property type="entry name" value="Nucleotide-bd_a/b_plait_sf"/>
</dbReference>
<organism evidence="2 3">
    <name type="scientific">Dibothriocephalus latus</name>
    <name type="common">Fish tapeworm</name>
    <name type="synonym">Diphyllobothrium latum</name>
    <dbReference type="NCBI Taxonomy" id="60516"/>
    <lineage>
        <taxon>Eukaryota</taxon>
        <taxon>Metazoa</taxon>
        <taxon>Spiralia</taxon>
        <taxon>Lophotrochozoa</taxon>
        <taxon>Platyhelminthes</taxon>
        <taxon>Cestoda</taxon>
        <taxon>Eucestoda</taxon>
        <taxon>Diphyllobothriidea</taxon>
        <taxon>Diphyllobothriidae</taxon>
        <taxon>Dibothriocephalus</taxon>
    </lineage>
</organism>
<keyword evidence="3" id="KW-1185">Reference proteome</keyword>
<accession>A0A3P7P8P9</accession>
<reference evidence="2 3" key="1">
    <citation type="submission" date="2018-11" db="EMBL/GenBank/DDBJ databases">
        <authorList>
            <consortium name="Pathogen Informatics"/>
        </authorList>
    </citation>
    <scope>NUCLEOTIDE SEQUENCE [LARGE SCALE GENOMIC DNA]</scope>
</reference>
<gene>
    <name evidence="2" type="ORF">DILT_LOCUS12263</name>
</gene>
<feature type="region of interest" description="Disordered" evidence="1">
    <location>
        <begin position="1"/>
        <end position="52"/>
    </location>
</feature>
<dbReference type="SUPFAM" id="SSF54928">
    <property type="entry name" value="RNA-binding domain, RBD"/>
    <property type="match status" value="1"/>
</dbReference>
<feature type="compositionally biased region" description="Basic and acidic residues" evidence="1">
    <location>
        <begin position="8"/>
        <end position="17"/>
    </location>
</feature>
<dbReference type="OrthoDB" id="6282022at2759"/>
<feature type="compositionally biased region" description="Low complexity" evidence="1">
    <location>
        <begin position="25"/>
        <end position="52"/>
    </location>
</feature>
<proteinExistence type="predicted"/>
<evidence type="ECO:0000313" key="3">
    <source>
        <dbReference type="Proteomes" id="UP000281553"/>
    </source>
</evidence>
<name>A0A3P7P8P9_DIBLA</name>